<reference evidence="1 2" key="1">
    <citation type="submission" date="2018-11" db="EMBL/GenBank/DDBJ databases">
        <authorList>
            <consortium name="Pathogen Informatics"/>
        </authorList>
    </citation>
    <scope>NUCLEOTIDE SEQUENCE [LARGE SCALE GENOMIC DNA]</scope>
</reference>
<gene>
    <name evidence="1" type="ORF">HPBE_LOCUS10478</name>
</gene>
<protein>
    <submittedName>
        <fullName evidence="1 3">Uncharacterized protein</fullName>
    </submittedName>
</protein>
<accession>A0A3P7Z537</accession>
<dbReference type="Proteomes" id="UP000050761">
    <property type="component" value="Unassembled WGS sequence"/>
</dbReference>
<organism evidence="2 3">
    <name type="scientific">Heligmosomoides polygyrus</name>
    <name type="common">Parasitic roundworm</name>
    <dbReference type="NCBI Taxonomy" id="6339"/>
    <lineage>
        <taxon>Eukaryota</taxon>
        <taxon>Metazoa</taxon>
        <taxon>Ecdysozoa</taxon>
        <taxon>Nematoda</taxon>
        <taxon>Chromadorea</taxon>
        <taxon>Rhabditida</taxon>
        <taxon>Rhabditina</taxon>
        <taxon>Rhabditomorpha</taxon>
        <taxon>Strongyloidea</taxon>
        <taxon>Heligmosomidae</taxon>
        <taxon>Heligmosomoides</taxon>
    </lineage>
</organism>
<sequence length="121" mass="13923">MRDTELLPNDIVSDAMRMTPAVQRSIFVSMTLRLNFLGHRSTLRAVHSYWPDDCSVDLRLKALWYLLVAEHASQRAPLGASCTHAWIHFDHQFADGCHCCLRYLKTAVRRSLMPLTLKEPE</sequence>
<evidence type="ECO:0000313" key="2">
    <source>
        <dbReference type="Proteomes" id="UP000050761"/>
    </source>
</evidence>
<dbReference type="EMBL" id="UZAH01026776">
    <property type="protein sequence ID" value="VDO85219.1"/>
    <property type="molecule type" value="Genomic_DNA"/>
</dbReference>
<accession>A0A183FRK6</accession>
<name>A0A183FRK6_HELPZ</name>
<proteinExistence type="predicted"/>
<evidence type="ECO:0000313" key="3">
    <source>
        <dbReference type="WBParaSite" id="HPBE_0001047701-mRNA-1"/>
    </source>
</evidence>
<evidence type="ECO:0000313" key="1">
    <source>
        <dbReference type="EMBL" id="VDO85219.1"/>
    </source>
</evidence>
<keyword evidence="2" id="KW-1185">Reference proteome</keyword>
<dbReference type="AlphaFoldDB" id="A0A183FRK6"/>
<dbReference type="WBParaSite" id="HPBE_0001047701-mRNA-1">
    <property type="protein sequence ID" value="HPBE_0001047701-mRNA-1"/>
    <property type="gene ID" value="HPBE_0001047701"/>
</dbReference>
<reference evidence="3" key="2">
    <citation type="submission" date="2019-09" db="UniProtKB">
        <authorList>
            <consortium name="WormBaseParasite"/>
        </authorList>
    </citation>
    <scope>IDENTIFICATION</scope>
</reference>